<gene>
    <name evidence="23" type="ORF">V1264_013330</name>
</gene>
<dbReference type="GO" id="GO:0005634">
    <property type="term" value="C:nucleus"/>
    <property type="evidence" value="ECO:0007669"/>
    <property type="project" value="UniProtKB-SubCell"/>
</dbReference>
<dbReference type="GO" id="GO:0140006">
    <property type="term" value="F:histone H3 reader activity"/>
    <property type="evidence" value="ECO:0007669"/>
    <property type="project" value="UniProtKB-ARBA"/>
</dbReference>
<dbReference type="InterPro" id="IPR013083">
    <property type="entry name" value="Znf_RING/FYVE/PHD"/>
</dbReference>
<feature type="compositionally biased region" description="Acidic residues" evidence="18">
    <location>
        <begin position="376"/>
        <end position="385"/>
    </location>
</feature>
<dbReference type="Pfam" id="PF21524">
    <property type="entry name" value="SAMD1_WH"/>
    <property type="match status" value="1"/>
</dbReference>
<sequence length="652" mass="75994">MVRPVKRRLATVVQTKQFLEAVIYIRQQKQIPNLERISKYVQREHNMSYGDCKRLLDSVVEDGFIMEYLAVGFKGARTGLEQEGYKIPTSEEFDYTEMRDGHDWYCFTCHKPGDLLLCSECFRTYHTNCTDQDHSGSKFTCSICKAGKKKNKMKKKMLNTLLSYTILRLREKTKELHKIGTKAEEEDFDRFVYQRMDLSAMESKVQTSRYRCLEEFYADAQTVHHNCMLLYGNVPGGITDLASIMLTDCKYDLDEIELCPNCYYMSNAKPEQWFCQPCNPPHDLVYAKLKGFGYWPAKVINEVEGKMDVRFFGGWHQRAVIPAEYIRPVTTNLNSLTVKRTVGFTKACKELKVHQQLLEERERELQDQDMNSKEGFEEEEEEEDKKEDKKEETRVPLEEEMEEEEVDVRRVTSTSVDTKRKRKSASVKVASPDESFVVTSSEDKVTQPKALHVKTASKPTVTSSLHTQTQRTKTHVVGTQTDKSDTQDDKDDDDEDDEPVKKMPRLAAPSEVSEAEWQGRLDKATSDVSERLKKQSEEEKNKALKELTDRLKKDFEEDKQAAVARATTNVSREIEKARKAAEDKCKEQYMEEMKKLAAKHKEAISQTKKKQWCFNCEEEAMYHCCWNTSYCSVRCQQEHWHKEHKRVCRRKR</sequence>
<feature type="compositionally biased region" description="Basic and acidic residues" evidence="18">
    <location>
        <begin position="361"/>
        <end position="375"/>
    </location>
</feature>
<dbReference type="SUPFAM" id="SSF144232">
    <property type="entry name" value="HIT/MYND zinc finger-like"/>
    <property type="match status" value="1"/>
</dbReference>
<feature type="region of interest" description="Disordered" evidence="18">
    <location>
        <begin position="361"/>
        <end position="541"/>
    </location>
</feature>
<dbReference type="PROSITE" id="PS01359">
    <property type="entry name" value="ZF_PHD_1"/>
    <property type="match status" value="1"/>
</dbReference>
<evidence type="ECO:0000256" key="17">
    <source>
        <dbReference type="PROSITE-ProRule" id="PRU00134"/>
    </source>
</evidence>
<keyword evidence="9" id="KW-0862">Zinc</keyword>
<keyword evidence="6" id="KW-0597">Phosphoprotein</keyword>
<evidence type="ECO:0000256" key="3">
    <source>
        <dbReference type="ARBA" id="ARBA00022454"/>
    </source>
</evidence>
<dbReference type="Pfam" id="PF23461">
    <property type="entry name" value="ZMYND11_CC"/>
    <property type="match status" value="1"/>
</dbReference>
<keyword evidence="4" id="KW-0678">Repressor</keyword>
<dbReference type="Pfam" id="PF24324">
    <property type="entry name" value="MYND_ZMYND11_ZMYD8"/>
    <property type="match status" value="1"/>
</dbReference>
<evidence type="ECO:0000256" key="12">
    <source>
        <dbReference type="ARBA" id="ARBA00023015"/>
    </source>
</evidence>
<keyword evidence="8 17" id="KW-0863">Zinc-finger</keyword>
<dbReference type="PANTHER" id="PTHR46379:SF1">
    <property type="entry name" value="ZINC FINGER MYND DOMAIN-CONTAINING PROTEIN 11"/>
    <property type="match status" value="1"/>
</dbReference>
<dbReference type="GO" id="GO:0034243">
    <property type="term" value="P:regulation of transcription elongation by RNA polymerase II"/>
    <property type="evidence" value="ECO:0007669"/>
    <property type="project" value="InterPro"/>
</dbReference>
<evidence type="ECO:0000259" key="19">
    <source>
        <dbReference type="PROSITE" id="PS50014"/>
    </source>
</evidence>
<evidence type="ECO:0008006" key="25">
    <source>
        <dbReference type="Google" id="ProtNLM"/>
    </source>
</evidence>
<dbReference type="CDD" id="cd20159">
    <property type="entry name" value="PWWP_BS69"/>
    <property type="match status" value="1"/>
</dbReference>
<keyword evidence="14" id="KW-0804">Transcription</keyword>
<dbReference type="SUPFAM" id="SSF63748">
    <property type="entry name" value="Tudor/PWWP/MBT"/>
    <property type="match status" value="1"/>
</dbReference>
<keyword evidence="11" id="KW-0156">Chromatin regulator</keyword>
<keyword evidence="13 16" id="KW-0103">Bromodomain</keyword>
<dbReference type="PROSITE" id="PS50014">
    <property type="entry name" value="BROMODOMAIN_2"/>
    <property type="match status" value="1"/>
</dbReference>
<keyword evidence="7" id="KW-0479">Metal-binding</keyword>
<dbReference type="PROSITE" id="PS01360">
    <property type="entry name" value="ZF_MYND_1"/>
    <property type="match status" value="1"/>
</dbReference>
<evidence type="ECO:0000259" key="21">
    <source>
        <dbReference type="PROSITE" id="PS50865"/>
    </source>
</evidence>
<dbReference type="InterPro" id="IPR019786">
    <property type="entry name" value="Zinc_finger_PHD-type_CS"/>
</dbReference>
<dbReference type="SMART" id="SM00293">
    <property type="entry name" value="PWWP"/>
    <property type="match status" value="1"/>
</dbReference>
<evidence type="ECO:0000256" key="5">
    <source>
        <dbReference type="ARBA" id="ARBA00022499"/>
    </source>
</evidence>
<comment type="caution">
    <text evidence="23">The sequence shown here is derived from an EMBL/GenBank/DDBJ whole genome shotgun (WGS) entry which is preliminary data.</text>
</comment>
<dbReference type="InterPro" id="IPR057053">
    <property type="entry name" value="MYND_ZMYND11_ZMYD8"/>
</dbReference>
<evidence type="ECO:0000256" key="16">
    <source>
        <dbReference type="PROSITE-ProRule" id="PRU00035"/>
    </source>
</evidence>
<evidence type="ECO:0000256" key="18">
    <source>
        <dbReference type="SAM" id="MobiDB-lite"/>
    </source>
</evidence>
<dbReference type="GO" id="GO:0003714">
    <property type="term" value="F:transcription corepressor activity"/>
    <property type="evidence" value="ECO:0007669"/>
    <property type="project" value="InterPro"/>
</dbReference>
<evidence type="ECO:0000259" key="20">
    <source>
        <dbReference type="PROSITE" id="PS50812"/>
    </source>
</evidence>
<dbReference type="InterPro" id="IPR001965">
    <property type="entry name" value="Znf_PHD"/>
</dbReference>
<dbReference type="InterPro" id="IPR000313">
    <property type="entry name" value="PWWP_dom"/>
</dbReference>
<dbReference type="EMBL" id="JBAMIC010000003">
    <property type="protein sequence ID" value="KAK7109257.1"/>
    <property type="molecule type" value="Genomic_DNA"/>
</dbReference>
<keyword evidence="5" id="KW-1017">Isopeptide bond</keyword>
<dbReference type="FunFam" id="6.10.140.2220:FF:000002">
    <property type="entry name" value="Protein kinase C-binding protein 1 isoform C"/>
    <property type="match status" value="1"/>
</dbReference>
<dbReference type="InterPro" id="IPR011011">
    <property type="entry name" value="Znf_FYVE_PHD"/>
</dbReference>
<dbReference type="InterPro" id="IPR048589">
    <property type="entry name" value="SAMD1-like_WH"/>
</dbReference>
<feature type="compositionally biased region" description="Polar residues" evidence="18">
    <location>
        <begin position="457"/>
        <end position="471"/>
    </location>
</feature>
<dbReference type="PROSITE" id="PS50812">
    <property type="entry name" value="PWWP"/>
    <property type="match status" value="1"/>
</dbReference>
<name>A0AAN9BPD1_9CAEN</name>
<dbReference type="Gene3D" id="1.20.920.10">
    <property type="entry name" value="Bromodomain-like"/>
    <property type="match status" value="1"/>
</dbReference>
<keyword evidence="12" id="KW-0805">Transcription regulation</keyword>
<evidence type="ECO:0000256" key="15">
    <source>
        <dbReference type="ARBA" id="ARBA00023242"/>
    </source>
</evidence>
<feature type="compositionally biased region" description="Acidic residues" evidence="18">
    <location>
        <begin position="488"/>
        <end position="498"/>
    </location>
</feature>
<evidence type="ECO:0000256" key="1">
    <source>
        <dbReference type="ARBA" id="ARBA00004123"/>
    </source>
</evidence>
<feature type="domain" description="MYND-type" evidence="21">
    <location>
        <begin position="613"/>
        <end position="648"/>
    </location>
</feature>
<dbReference type="InterPro" id="IPR057054">
    <property type="entry name" value="ZMYND11_CC"/>
</dbReference>
<dbReference type="InterPro" id="IPR047269">
    <property type="entry name" value="ZMY11"/>
</dbReference>
<evidence type="ECO:0000256" key="14">
    <source>
        <dbReference type="ARBA" id="ARBA00023163"/>
    </source>
</evidence>
<comment type="subcellular location">
    <subcellularLocation>
        <location evidence="2">Chromosome</location>
    </subcellularLocation>
    <subcellularLocation>
        <location evidence="1">Nucleus</location>
    </subcellularLocation>
</comment>
<dbReference type="Gene3D" id="6.10.140.2220">
    <property type="match status" value="1"/>
</dbReference>
<reference evidence="23 24" key="1">
    <citation type="submission" date="2024-02" db="EMBL/GenBank/DDBJ databases">
        <title>Chromosome-scale genome assembly of the rough periwinkle Littorina saxatilis.</title>
        <authorList>
            <person name="De Jode A."/>
            <person name="Faria R."/>
            <person name="Formenti G."/>
            <person name="Sims Y."/>
            <person name="Smith T.P."/>
            <person name="Tracey A."/>
            <person name="Wood J.M.D."/>
            <person name="Zagrodzka Z.B."/>
            <person name="Johannesson K."/>
            <person name="Butlin R.K."/>
            <person name="Leder E.H."/>
        </authorList>
    </citation>
    <scope>NUCLEOTIDE SEQUENCE [LARGE SCALE GENOMIC DNA]</scope>
    <source>
        <strain evidence="23">Snail1</strain>
        <tissue evidence="23">Muscle</tissue>
    </source>
</reference>
<dbReference type="SMART" id="SM00297">
    <property type="entry name" value="BROMO"/>
    <property type="match status" value="1"/>
</dbReference>
<dbReference type="SUPFAM" id="SSF57903">
    <property type="entry name" value="FYVE/PHD zinc finger"/>
    <property type="match status" value="1"/>
</dbReference>
<evidence type="ECO:0000256" key="9">
    <source>
        <dbReference type="ARBA" id="ARBA00022833"/>
    </source>
</evidence>
<evidence type="ECO:0000256" key="4">
    <source>
        <dbReference type="ARBA" id="ARBA00022491"/>
    </source>
</evidence>
<evidence type="ECO:0000256" key="8">
    <source>
        <dbReference type="ARBA" id="ARBA00022771"/>
    </source>
</evidence>
<dbReference type="InterPro" id="IPR036427">
    <property type="entry name" value="Bromodomain-like_sf"/>
</dbReference>
<keyword evidence="24" id="KW-1185">Reference proteome</keyword>
<feature type="domain" description="PWWP" evidence="20">
    <location>
        <begin position="281"/>
        <end position="332"/>
    </location>
</feature>
<evidence type="ECO:0000256" key="13">
    <source>
        <dbReference type="ARBA" id="ARBA00023117"/>
    </source>
</evidence>
<evidence type="ECO:0000256" key="6">
    <source>
        <dbReference type="ARBA" id="ARBA00022553"/>
    </source>
</evidence>
<evidence type="ECO:0000313" key="23">
    <source>
        <dbReference type="EMBL" id="KAK7109257.1"/>
    </source>
</evidence>
<dbReference type="GO" id="GO:0003677">
    <property type="term" value="F:DNA binding"/>
    <property type="evidence" value="ECO:0007669"/>
    <property type="project" value="InterPro"/>
</dbReference>
<accession>A0AAN9BPD1</accession>
<feature type="compositionally biased region" description="Basic and acidic residues" evidence="18">
    <location>
        <begin position="517"/>
        <end position="541"/>
    </location>
</feature>
<proteinExistence type="predicted"/>
<feature type="compositionally biased region" description="Basic and acidic residues" evidence="18">
    <location>
        <begin position="386"/>
        <end position="397"/>
    </location>
</feature>
<dbReference type="Gene3D" id="3.30.40.10">
    <property type="entry name" value="Zinc/RING finger domain, C3HC4 (zinc finger)"/>
    <property type="match status" value="1"/>
</dbReference>
<feature type="domain" description="SAMD1-like winged helix (WH)" evidence="22">
    <location>
        <begin position="6"/>
        <end position="82"/>
    </location>
</feature>
<dbReference type="AlphaFoldDB" id="A0AAN9BPD1"/>
<evidence type="ECO:0000313" key="24">
    <source>
        <dbReference type="Proteomes" id="UP001374579"/>
    </source>
</evidence>
<evidence type="ECO:0000256" key="7">
    <source>
        <dbReference type="ARBA" id="ARBA00022723"/>
    </source>
</evidence>
<feature type="domain" description="Bromo" evidence="19">
    <location>
        <begin position="168"/>
        <end position="227"/>
    </location>
</feature>
<dbReference type="Pfam" id="PF00439">
    <property type="entry name" value="Bromodomain"/>
    <property type="match status" value="1"/>
</dbReference>
<dbReference type="Gene3D" id="2.30.30.140">
    <property type="match status" value="1"/>
</dbReference>
<dbReference type="Proteomes" id="UP001374579">
    <property type="component" value="Unassembled WGS sequence"/>
</dbReference>
<keyword evidence="15" id="KW-0539">Nucleus</keyword>
<dbReference type="InterPro" id="IPR002893">
    <property type="entry name" value="Znf_MYND"/>
</dbReference>
<evidence type="ECO:0000256" key="11">
    <source>
        <dbReference type="ARBA" id="ARBA00022853"/>
    </source>
</evidence>
<dbReference type="GO" id="GO:0005694">
    <property type="term" value="C:chromosome"/>
    <property type="evidence" value="ECO:0007669"/>
    <property type="project" value="UniProtKB-SubCell"/>
</dbReference>
<evidence type="ECO:0000256" key="2">
    <source>
        <dbReference type="ARBA" id="ARBA00004286"/>
    </source>
</evidence>
<dbReference type="PANTHER" id="PTHR46379">
    <property type="entry name" value="ZINC FINGER MYND DOMAIN-CONTAINING"/>
    <property type="match status" value="1"/>
</dbReference>
<organism evidence="23 24">
    <name type="scientific">Littorina saxatilis</name>
    <dbReference type="NCBI Taxonomy" id="31220"/>
    <lineage>
        <taxon>Eukaryota</taxon>
        <taxon>Metazoa</taxon>
        <taxon>Spiralia</taxon>
        <taxon>Lophotrochozoa</taxon>
        <taxon>Mollusca</taxon>
        <taxon>Gastropoda</taxon>
        <taxon>Caenogastropoda</taxon>
        <taxon>Littorinimorpha</taxon>
        <taxon>Littorinoidea</taxon>
        <taxon>Littorinidae</taxon>
        <taxon>Littorina</taxon>
    </lineage>
</organism>
<evidence type="ECO:0000259" key="22">
    <source>
        <dbReference type="PROSITE" id="PS52014"/>
    </source>
</evidence>
<dbReference type="GO" id="GO:0009966">
    <property type="term" value="P:regulation of signal transduction"/>
    <property type="evidence" value="ECO:0007669"/>
    <property type="project" value="TreeGrafter"/>
</dbReference>
<dbReference type="SMART" id="SM00249">
    <property type="entry name" value="PHD"/>
    <property type="match status" value="1"/>
</dbReference>
<keyword evidence="10" id="KW-0832">Ubl conjugation</keyword>
<keyword evidence="3" id="KW-0158">Chromosome</keyword>
<dbReference type="InterPro" id="IPR001487">
    <property type="entry name" value="Bromodomain"/>
</dbReference>
<dbReference type="InterPro" id="IPR047268">
    <property type="entry name" value="PWWP_BS69"/>
</dbReference>
<dbReference type="GO" id="GO:0008270">
    <property type="term" value="F:zinc ion binding"/>
    <property type="evidence" value="ECO:0007669"/>
    <property type="project" value="UniProtKB-KW"/>
</dbReference>
<dbReference type="PROSITE" id="PS52014">
    <property type="entry name" value="SAMD1_WH"/>
    <property type="match status" value="1"/>
</dbReference>
<evidence type="ECO:0000256" key="10">
    <source>
        <dbReference type="ARBA" id="ARBA00022843"/>
    </source>
</evidence>
<dbReference type="SUPFAM" id="SSF47370">
    <property type="entry name" value="Bromodomain"/>
    <property type="match status" value="1"/>
</dbReference>
<protein>
    <recommendedName>
        <fullName evidence="25">Zinc finger MYND domain-containing protein 11</fullName>
    </recommendedName>
</protein>
<dbReference type="PROSITE" id="PS50865">
    <property type="entry name" value="ZF_MYND_2"/>
    <property type="match status" value="1"/>
</dbReference>